<name>A0A068RNN0_9FUNG</name>
<proteinExistence type="predicted"/>
<dbReference type="GO" id="GO:0006261">
    <property type="term" value="P:DNA-templated DNA replication"/>
    <property type="evidence" value="ECO:0007669"/>
    <property type="project" value="TreeGrafter"/>
</dbReference>
<dbReference type="Pfam" id="PF04081">
    <property type="entry name" value="DNA_pol_delta_4"/>
    <property type="match status" value="1"/>
</dbReference>
<keyword evidence="3" id="KW-1185">Reference proteome</keyword>
<dbReference type="GO" id="GO:0043625">
    <property type="term" value="C:delta DNA polymerase complex"/>
    <property type="evidence" value="ECO:0007669"/>
    <property type="project" value="TreeGrafter"/>
</dbReference>
<dbReference type="Proteomes" id="UP000027586">
    <property type="component" value="Unassembled WGS sequence"/>
</dbReference>
<reference evidence="2" key="1">
    <citation type="submission" date="2013-08" db="EMBL/GenBank/DDBJ databases">
        <title>Gene expansion shapes genome architecture in the human pathogen Lichtheimia corymbifera: an evolutionary genomics analysis in the ancient terrestrial Mucorales (Mucoromycotina).</title>
        <authorList>
            <person name="Schwartze V.U."/>
            <person name="Winter S."/>
            <person name="Shelest E."/>
            <person name="Marcet-Houben M."/>
            <person name="Horn F."/>
            <person name="Wehner S."/>
            <person name="Hoffmann K."/>
            <person name="Riege K."/>
            <person name="Sammeth M."/>
            <person name="Nowrousian M."/>
            <person name="Valiante V."/>
            <person name="Linde J."/>
            <person name="Jacobsen I.D."/>
            <person name="Marz M."/>
            <person name="Brakhage A.A."/>
            <person name="Gabaldon T."/>
            <person name="Bocker S."/>
            <person name="Voigt K."/>
        </authorList>
    </citation>
    <scope>NUCLEOTIDE SEQUENCE [LARGE SCALE GENOMIC DNA]</scope>
    <source>
        <strain evidence="2">FSU 9682</strain>
    </source>
</reference>
<dbReference type="InterPro" id="IPR007218">
    <property type="entry name" value="DNA_pol_delta_4"/>
</dbReference>
<protein>
    <recommendedName>
        <fullName evidence="4">Dna polymerase delta subunit 4</fullName>
    </recommendedName>
</protein>
<sequence>MPPKATRPKNTGNNTRQSRGARSTMSKTNANQPKITDLGAATSKKGAVRKTRREGGIGSMMNLDKKPTEAPSSSPRVVGIHQEHLSQEEILLRKFDLDYKYGPCVGLTRMERWLRAEKLGLNPPKEVKEQLDRGAAKDSVLEDAWLHYSTSGEGQVVESEA</sequence>
<dbReference type="OrthoDB" id="337486at2759"/>
<evidence type="ECO:0008006" key="4">
    <source>
        <dbReference type="Google" id="ProtNLM"/>
    </source>
</evidence>
<dbReference type="STRING" id="1263082.A0A068RNN0"/>
<dbReference type="PANTHER" id="PTHR14303:SF0">
    <property type="entry name" value="DNA POLYMERASE DELTA SUBUNIT 4"/>
    <property type="match status" value="1"/>
</dbReference>
<dbReference type="GO" id="GO:0000731">
    <property type="term" value="P:DNA synthesis involved in DNA repair"/>
    <property type="evidence" value="ECO:0007669"/>
    <property type="project" value="InterPro"/>
</dbReference>
<organism evidence="2 3">
    <name type="scientific">Lichtheimia corymbifera JMRC:FSU:9682</name>
    <dbReference type="NCBI Taxonomy" id="1263082"/>
    <lineage>
        <taxon>Eukaryota</taxon>
        <taxon>Fungi</taxon>
        <taxon>Fungi incertae sedis</taxon>
        <taxon>Mucoromycota</taxon>
        <taxon>Mucoromycotina</taxon>
        <taxon>Mucoromycetes</taxon>
        <taxon>Mucorales</taxon>
        <taxon>Lichtheimiaceae</taxon>
        <taxon>Lichtheimia</taxon>
    </lineage>
</organism>
<dbReference type="GO" id="GO:0003887">
    <property type="term" value="F:DNA-directed DNA polymerase activity"/>
    <property type="evidence" value="ECO:0007669"/>
    <property type="project" value="TreeGrafter"/>
</dbReference>
<dbReference type="EMBL" id="CBTN010000009">
    <property type="protein sequence ID" value="CDH51335.1"/>
    <property type="molecule type" value="Genomic_DNA"/>
</dbReference>
<feature type="region of interest" description="Disordered" evidence="1">
    <location>
        <begin position="1"/>
        <end position="77"/>
    </location>
</feature>
<dbReference type="VEuPathDB" id="FungiDB:LCOR_02957.1"/>
<dbReference type="AlphaFoldDB" id="A0A068RNN0"/>
<accession>A0A068RNN0</accession>
<comment type="caution">
    <text evidence="2">The sequence shown here is derived from an EMBL/GenBank/DDBJ whole genome shotgun (WGS) entry which is preliminary data.</text>
</comment>
<feature type="compositionally biased region" description="Polar residues" evidence="1">
    <location>
        <begin position="8"/>
        <end position="34"/>
    </location>
</feature>
<evidence type="ECO:0000256" key="1">
    <source>
        <dbReference type="SAM" id="MobiDB-lite"/>
    </source>
</evidence>
<gene>
    <name evidence="2" type="ORF">LCOR_02957.1</name>
</gene>
<evidence type="ECO:0000313" key="3">
    <source>
        <dbReference type="Proteomes" id="UP000027586"/>
    </source>
</evidence>
<evidence type="ECO:0000313" key="2">
    <source>
        <dbReference type="EMBL" id="CDH51335.1"/>
    </source>
</evidence>
<dbReference type="PANTHER" id="PTHR14303">
    <property type="entry name" value="DNA POLYMERASE DELTA SUBUNIT 4"/>
    <property type="match status" value="1"/>
</dbReference>